<dbReference type="RefSeq" id="WP_189694012.1">
    <property type="nucleotide sequence ID" value="NZ_BNCM01000007.1"/>
</dbReference>
<organism evidence="3 4">
    <name type="scientific">Sinomonas cellulolyticus</name>
    <dbReference type="NCBI Taxonomy" id="2801916"/>
    <lineage>
        <taxon>Bacteria</taxon>
        <taxon>Bacillati</taxon>
        <taxon>Actinomycetota</taxon>
        <taxon>Actinomycetes</taxon>
        <taxon>Micrococcales</taxon>
        <taxon>Micrococcaceae</taxon>
        <taxon>Sinomonas</taxon>
    </lineage>
</organism>
<evidence type="ECO:0000256" key="2">
    <source>
        <dbReference type="SAM" id="Phobius"/>
    </source>
</evidence>
<keyword evidence="4" id="KW-1185">Reference proteome</keyword>
<evidence type="ECO:0000256" key="1">
    <source>
        <dbReference type="SAM" id="MobiDB-lite"/>
    </source>
</evidence>
<feature type="transmembrane region" description="Helical" evidence="2">
    <location>
        <begin position="6"/>
        <end position="29"/>
    </location>
</feature>
<keyword evidence="2" id="KW-0812">Transmembrane</keyword>
<comment type="caution">
    <text evidence="3">The sequence shown here is derived from an EMBL/GenBank/DDBJ whole genome shotgun (WGS) entry which is preliminary data.</text>
</comment>
<evidence type="ECO:0008006" key="5">
    <source>
        <dbReference type="Google" id="ProtNLM"/>
    </source>
</evidence>
<keyword evidence="2" id="KW-1133">Transmembrane helix</keyword>
<dbReference type="EMBL" id="JAERRC010000022">
    <property type="protein sequence ID" value="MBL0705715.1"/>
    <property type="molecule type" value="Genomic_DNA"/>
</dbReference>
<gene>
    <name evidence="3" type="ORF">JJE72_09370</name>
</gene>
<feature type="transmembrane region" description="Helical" evidence="2">
    <location>
        <begin position="119"/>
        <end position="138"/>
    </location>
</feature>
<feature type="compositionally biased region" description="Basic and acidic residues" evidence="1">
    <location>
        <begin position="190"/>
        <end position="208"/>
    </location>
</feature>
<protein>
    <recommendedName>
        <fullName evidence="5">Transposase DDE domain-containing protein</fullName>
    </recommendedName>
</protein>
<accession>A0ABS1K2F6</accession>
<name>A0ABS1K2F6_9MICC</name>
<sequence>MSVLPVSVWLACGYGLFLLVVAHLLDLFARRAAVGAARRQAGGFTYHADHDAWLCPQDQWLWPESFDPNHRVMRYRASPTVCNSCPVKDTCTTSRSGRQISRNIDQWPSSEAERFHRTVACTVAVLGLLWPLVTMLTVDDALPLLVLGATVAVVAAGAWPLFGHLRRTPVAFPDHVPQRSLDEDAAERLRLTRREERRHSGFASDRRAPGTPFGDQRKD</sequence>
<evidence type="ECO:0000313" key="3">
    <source>
        <dbReference type="EMBL" id="MBL0705715.1"/>
    </source>
</evidence>
<feature type="transmembrane region" description="Helical" evidence="2">
    <location>
        <begin position="144"/>
        <end position="162"/>
    </location>
</feature>
<dbReference type="Proteomes" id="UP000639051">
    <property type="component" value="Unassembled WGS sequence"/>
</dbReference>
<reference evidence="3 4" key="1">
    <citation type="submission" date="2021-01" db="EMBL/GenBank/DDBJ databases">
        <title>Genome public.</title>
        <authorList>
            <person name="Liu C."/>
            <person name="Sun Q."/>
        </authorList>
    </citation>
    <scope>NUCLEOTIDE SEQUENCE [LARGE SCALE GENOMIC DNA]</scope>
    <source>
        <strain evidence="3 4">JC656</strain>
    </source>
</reference>
<evidence type="ECO:0000313" key="4">
    <source>
        <dbReference type="Proteomes" id="UP000639051"/>
    </source>
</evidence>
<keyword evidence="2" id="KW-0472">Membrane</keyword>
<proteinExistence type="predicted"/>
<feature type="region of interest" description="Disordered" evidence="1">
    <location>
        <begin position="190"/>
        <end position="219"/>
    </location>
</feature>